<comment type="similarity">
    <text evidence="1 2">Belongs to the TelA family.</text>
</comment>
<dbReference type="PANTHER" id="PTHR38432:SF1">
    <property type="entry name" value="TELA-LIKE PROTEIN SAOUHSC_01408"/>
    <property type="match status" value="1"/>
</dbReference>
<name>A0ABU1F095_9STAP</name>
<dbReference type="PANTHER" id="PTHR38432">
    <property type="entry name" value="TELA-LIKE PROTEIN SAOUHSC_01408"/>
    <property type="match status" value="1"/>
</dbReference>
<proteinExistence type="inferred from homology"/>
<evidence type="ECO:0000256" key="1">
    <source>
        <dbReference type="ARBA" id="ARBA00005541"/>
    </source>
</evidence>
<keyword evidence="3" id="KW-0175">Coiled coil</keyword>
<keyword evidence="5" id="KW-1185">Reference proteome</keyword>
<feature type="coiled-coil region" evidence="3">
    <location>
        <begin position="356"/>
        <end position="383"/>
    </location>
</feature>
<accession>A0ABU1F095</accession>
<dbReference type="PIRSF" id="PIRSF026508">
    <property type="entry name" value="TelA"/>
    <property type="match status" value="1"/>
</dbReference>
<dbReference type="EMBL" id="JAVJGV010000039">
    <property type="protein sequence ID" value="MDR5603452.1"/>
    <property type="molecule type" value="Genomic_DNA"/>
</dbReference>
<evidence type="ECO:0000313" key="5">
    <source>
        <dbReference type="Proteomes" id="UP001255050"/>
    </source>
</evidence>
<gene>
    <name evidence="4" type="ORF">RCO12_08385</name>
</gene>
<dbReference type="RefSeq" id="WP_309551478.1">
    <property type="nucleotide sequence ID" value="NZ_JAVJGV010000039.1"/>
</dbReference>
<dbReference type="InterPro" id="IPR008863">
    <property type="entry name" value="Toxic_anion-R_TelA"/>
</dbReference>
<dbReference type="Pfam" id="PF05816">
    <property type="entry name" value="TelA"/>
    <property type="match status" value="1"/>
</dbReference>
<dbReference type="Proteomes" id="UP001255050">
    <property type="component" value="Unassembled WGS sequence"/>
</dbReference>
<evidence type="ECO:0000256" key="3">
    <source>
        <dbReference type="SAM" id="Coils"/>
    </source>
</evidence>
<reference evidence="4 5" key="1">
    <citation type="submission" date="2023-08" db="EMBL/GenBank/DDBJ databases">
        <title>Whole genome sequencing of Staphylococcus coagulans NN-2474.</title>
        <authorList>
            <person name="Kropotov V.S."/>
            <person name="Boriskina E.V."/>
            <person name="Gordinskaya N.A."/>
            <person name="Shkurkina I.S."/>
            <person name="Kryazhev D.V."/>
            <person name="Alekseeva A.E."/>
            <person name="Makhova M.A."/>
        </authorList>
    </citation>
    <scope>NUCLEOTIDE SEQUENCE [LARGE SCALE GENOMIC DNA]</scope>
    <source>
        <strain evidence="4 5">NN-2474</strain>
    </source>
</reference>
<sequence length="391" mass="45090">MTQNDLSKEMTAHPLDDYFKSFDQEMTSQSQVQALETSSELDKHLSEQDRQKINSLSAQIEPLNHESLLKFGANAQTQLSTFSHQMLNEIQSKDVGPIGDTLEQLMKKLKEVDPESLSQKDDSFLKKIFKRSKNSMQQLFSRMQSVSAQVDRISIELDKNKSLLVKDIQMLDGLYQQNKDYFDILNLYIQAGEQKKKEIEQELLPQMREEAKGTSDQMKVQEVADMEQFLDRLDKRIYDLKLSRQISLQSAPQIRMIQNVSRALAEKIQSSILTSIPLWKNQMAIALTLQRQNKAAIAQKQVTDTTNEMLLRNSEMLRQNANIAAQENERGIVDIETLKTTQDNIIQTIEETLQIQEEGRQKRQQAEADLKLLESDLKERLTTAKVQRNQQ</sequence>
<protein>
    <recommendedName>
        <fullName evidence="2">TelA-like protein</fullName>
    </recommendedName>
</protein>
<evidence type="ECO:0000313" key="4">
    <source>
        <dbReference type="EMBL" id="MDR5603452.1"/>
    </source>
</evidence>
<organism evidence="4 5">
    <name type="scientific">Staphylococcus coagulans</name>
    <dbReference type="NCBI Taxonomy" id="74706"/>
    <lineage>
        <taxon>Bacteria</taxon>
        <taxon>Bacillati</taxon>
        <taxon>Bacillota</taxon>
        <taxon>Bacilli</taxon>
        <taxon>Bacillales</taxon>
        <taxon>Staphylococcaceae</taxon>
        <taxon>Staphylococcus</taxon>
    </lineage>
</organism>
<evidence type="ECO:0000256" key="2">
    <source>
        <dbReference type="PIRNR" id="PIRNR026508"/>
    </source>
</evidence>
<comment type="caution">
    <text evidence="4">The sequence shown here is derived from an EMBL/GenBank/DDBJ whole genome shotgun (WGS) entry which is preliminary data.</text>
</comment>